<proteinExistence type="predicted"/>
<evidence type="ECO:0000313" key="2">
    <source>
        <dbReference type="Proteomes" id="UP000000758"/>
    </source>
</evidence>
<dbReference type="Proteomes" id="UP000000758">
    <property type="component" value="Chromosome"/>
</dbReference>
<dbReference type="EMBL" id="DP000238">
    <property type="protein sequence ID" value="ABK77429.1"/>
    <property type="molecule type" value="Genomic_DNA"/>
</dbReference>
<reference evidence="1 2" key="1">
    <citation type="journal article" date="2006" name="Proc. Natl. Acad. Sci. U.S.A.">
        <title>Genomic analysis of the uncultivated marine crenarchaeote Cenarchaeum symbiosum.</title>
        <authorList>
            <person name="Hallam S.J."/>
            <person name="Konstantinidis K.T."/>
            <person name="Putnam N."/>
            <person name="Schleper C."/>
            <person name="Watanabe Y."/>
            <person name="Sugahara J."/>
            <person name="Preston C."/>
            <person name="de la Torre J."/>
            <person name="Richardson P.M."/>
            <person name="DeLong E.F."/>
        </authorList>
    </citation>
    <scope>NUCLEOTIDE SEQUENCE [LARGE SCALE GENOMIC DNA]</scope>
    <source>
        <strain evidence="2">A</strain>
    </source>
</reference>
<evidence type="ECO:0000313" key="1">
    <source>
        <dbReference type="EMBL" id="ABK77429.1"/>
    </source>
</evidence>
<dbReference type="AlphaFoldDB" id="A0RVR2"/>
<organism evidence="1 2">
    <name type="scientific">Cenarchaeum symbiosum (strain A)</name>
    <dbReference type="NCBI Taxonomy" id="414004"/>
    <lineage>
        <taxon>Archaea</taxon>
        <taxon>Nitrososphaerota</taxon>
        <taxon>Candidatus Cenarchaeales</taxon>
        <taxon>Candidatus Cenarchaeaceae</taxon>
        <taxon>Candidatus Cenarchaeum</taxon>
    </lineage>
</organism>
<dbReference type="KEGG" id="csy:CENSYa_0796"/>
<keyword evidence="2" id="KW-1185">Reference proteome</keyword>
<gene>
    <name evidence="1" type="ordered locus">CENSYa_0796</name>
</gene>
<accession>A0RVR2</accession>
<sequence length="80" mass="9081">MFHITGGIWRTPESEFKQYALVQQNMGLEGYTCDYGKSPPSDYHWLLCTVSGPPGVGKMACRDCLIKYRPIYVPDCMLES</sequence>
<protein>
    <submittedName>
        <fullName evidence="1">Uncharacterized protein</fullName>
    </submittedName>
</protein>
<dbReference type="EnsemblBacteria" id="ABK77429">
    <property type="protein sequence ID" value="ABK77429"/>
    <property type="gene ID" value="CENSYa_0796"/>
</dbReference>
<dbReference type="STRING" id="414004.CENSYa_0796"/>
<dbReference type="HOGENOM" id="CLU_2581229_0_0_2"/>
<name>A0RVR2_CENSY</name>